<evidence type="ECO:0000313" key="2">
    <source>
        <dbReference type="EMBL" id="AUX22035.1"/>
    </source>
</evidence>
<proteinExistence type="predicted"/>
<keyword evidence="1" id="KW-0472">Membrane</keyword>
<protein>
    <submittedName>
        <fullName evidence="2">CcmD family protein</fullName>
    </submittedName>
</protein>
<keyword evidence="1" id="KW-0812">Transmembrane</keyword>
<evidence type="ECO:0000256" key="1">
    <source>
        <dbReference type="SAM" id="Phobius"/>
    </source>
</evidence>
<name>A0A4P2PYR1_SORCE</name>
<feature type="transmembrane region" description="Helical" evidence="1">
    <location>
        <begin position="31"/>
        <end position="51"/>
    </location>
</feature>
<dbReference type="NCBIfam" id="TIGR04391">
    <property type="entry name" value="CcmD_alt_fam"/>
    <property type="match status" value="1"/>
</dbReference>
<keyword evidence="1" id="KW-1133">Transmembrane helix</keyword>
<evidence type="ECO:0000313" key="3">
    <source>
        <dbReference type="Proteomes" id="UP000295781"/>
    </source>
</evidence>
<dbReference type="InterPro" id="IPR030888">
    <property type="entry name" value="Put_ccm"/>
</dbReference>
<reference evidence="2 3" key="1">
    <citation type="submission" date="2015-09" db="EMBL/GenBank/DDBJ databases">
        <title>Sorangium comparison.</title>
        <authorList>
            <person name="Zaburannyi N."/>
            <person name="Bunk B."/>
            <person name="Overmann J."/>
            <person name="Mueller R."/>
        </authorList>
    </citation>
    <scope>NUCLEOTIDE SEQUENCE [LARGE SCALE GENOMIC DNA]</scope>
    <source>
        <strain evidence="2 3">So ceGT47</strain>
    </source>
</reference>
<dbReference type="EMBL" id="CP012670">
    <property type="protein sequence ID" value="AUX22035.1"/>
    <property type="molecule type" value="Genomic_DNA"/>
</dbReference>
<accession>A0A4P2PYR1</accession>
<dbReference type="AlphaFoldDB" id="A0A4P2PYR1"/>
<organism evidence="2 3">
    <name type="scientific">Sorangium cellulosum</name>
    <name type="common">Polyangium cellulosum</name>
    <dbReference type="NCBI Taxonomy" id="56"/>
    <lineage>
        <taxon>Bacteria</taxon>
        <taxon>Pseudomonadati</taxon>
        <taxon>Myxococcota</taxon>
        <taxon>Polyangia</taxon>
        <taxon>Polyangiales</taxon>
        <taxon>Polyangiaceae</taxon>
        <taxon>Sorangium</taxon>
    </lineage>
</organism>
<dbReference type="Proteomes" id="UP000295781">
    <property type="component" value="Chromosome"/>
</dbReference>
<gene>
    <name evidence="2" type="primary">ccmD</name>
    <name evidence="2" type="ORF">SOCEGT47_025360</name>
</gene>
<sequence length="80" mass="8877">MQQPTGTLSDDRAQAFRPVEGGNELQSGEKLLVEAYAAIWIILFAMIFLSWRRQKQIDQRIDALEAAVQKARADAGQGTS</sequence>